<accession>A0A078ALS1</accession>
<dbReference type="InParanoid" id="A0A078ALS1"/>
<name>A0A078ALS1_STYLE</name>
<evidence type="ECO:0000256" key="1">
    <source>
        <dbReference type="SAM" id="MobiDB-lite"/>
    </source>
</evidence>
<feature type="region of interest" description="Disordered" evidence="1">
    <location>
        <begin position="206"/>
        <end position="241"/>
    </location>
</feature>
<organism evidence="2 3">
    <name type="scientific">Stylonychia lemnae</name>
    <name type="common">Ciliate</name>
    <dbReference type="NCBI Taxonomy" id="5949"/>
    <lineage>
        <taxon>Eukaryota</taxon>
        <taxon>Sar</taxon>
        <taxon>Alveolata</taxon>
        <taxon>Ciliophora</taxon>
        <taxon>Intramacronucleata</taxon>
        <taxon>Spirotrichea</taxon>
        <taxon>Stichotrichia</taxon>
        <taxon>Sporadotrichida</taxon>
        <taxon>Oxytrichidae</taxon>
        <taxon>Stylonychinae</taxon>
        <taxon>Stylonychia</taxon>
    </lineage>
</organism>
<dbReference type="EMBL" id="CCKQ01011285">
    <property type="protein sequence ID" value="CDW82826.1"/>
    <property type="molecule type" value="Genomic_DNA"/>
</dbReference>
<reference evidence="2 3" key="1">
    <citation type="submission" date="2014-06" db="EMBL/GenBank/DDBJ databases">
        <authorList>
            <person name="Swart Estienne"/>
        </authorList>
    </citation>
    <scope>NUCLEOTIDE SEQUENCE [LARGE SCALE GENOMIC DNA]</scope>
    <source>
        <strain evidence="2 3">130c</strain>
    </source>
</reference>
<gene>
    <name evidence="2" type="primary">Contig15493.g16505</name>
    <name evidence="2" type="ORF">STYLEM_11861</name>
</gene>
<evidence type="ECO:0000313" key="2">
    <source>
        <dbReference type="EMBL" id="CDW82826.1"/>
    </source>
</evidence>
<evidence type="ECO:0000313" key="3">
    <source>
        <dbReference type="Proteomes" id="UP000039865"/>
    </source>
</evidence>
<evidence type="ECO:0008006" key="4">
    <source>
        <dbReference type="Google" id="ProtNLM"/>
    </source>
</evidence>
<dbReference type="AlphaFoldDB" id="A0A078ALS1"/>
<keyword evidence="3" id="KW-1185">Reference proteome</keyword>
<protein>
    <recommendedName>
        <fullName evidence="4">F-box domain-containing protein</fullName>
    </recommendedName>
</protein>
<proteinExistence type="predicted"/>
<sequence length="376" mass="43809">MGCTPGCMSKAKKIYTITPSRGQIVANDFKCLLIIVDFLPLNVLIKVSKVSRKFYFISGRRPVLDKFLKKKYDDQETLERETPEIYNDKPGNETTSNLAIYSYEKANHENTDNTQDLTRQTDMASAIQRLNTNEKGVSKSQEVENFDLISILKKKTFTKPRRLLNIQSSQSGQKLPQDQEDNMYFDFIVDQKGYYQPKFLPFKANYPSTYSKKEGRTQRHQRNNSQEMNQHRVNDQHVQSQDIKDLQRTEKQHRGQMLIVEHMSSEAQSFKHPGFNVKTPNFTILNRIQSKPEESEYVEDKHDQYPGQMNLLHTRFYKKNADDSESFNAMSSGRSSSYIQSVIVTSKHIETPSSLLHQVRNRHQFVFSNIQNIKQE</sequence>
<dbReference type="Proteomes" id="UP000039865">
    <property type="component" value="Unassembled WGS sequence"/>
</dbReference>